<feature type="region of interest" description="Disordered" evidence="1">
    <location>
        <begin position="1"/>
        <end position="114"/>
    </location>
</feature>
<feature type="compositionally biased region" description="Polar residues" evidence="1">
    <location>
        <begin position="40"/>
        <end position="60"/>
    </location>
</feature>
<dbReference type="AlphaFoldDB" id="A0AAP0MGH5"/>
<name>A0AAP0MGH5_9ROSI</name>
<gene>
    <name evidence="2" type="ORF">WN944_001487</name>
</gene>
<evidence type="ECO:0000313" key="2">
    <source>
        <dbReference type="EMBL" id="KAK9209123.1"/>
    </source>
</evidence>
<comment type="caution">
    <text evidence="2">The sequence shown here is derived from an EMBL/GenBank/DDBJ whole genome shotgun (WGS) entry which is preliminary data.</text>
</comment>
<reference evidence="2 3" key="1">
    <citation type="submission" date="2024-05" db="EMBL/GenBank/DDBJ databases">
        <title>Haplotype-resolved chromosome-level genome assembly of Huyou (Citrus changshanensis).</title>
        <authorList>
            <person name="Miao C."/>
            <person name="Chen W."/>
            <person name="Wu Y."/>
            <person name="Wang L."/>
            <person name="Zhao S."/>
            <person name="Grierson D."/>
            <person name="Xu C."/>
            <person name="Chen K."/>
        </authorList>
    </citation>
    <scope>NUCLEOTIDE SEQUENCE [LARGE SCALE GENOMIC DNA]</scope>
    <source>
        <strain evidence="2">01-14</strain>
        <tissue evidence="2">Leaf</tissue>
    </source>
</reference>
<dbReference type="Proteomes" id="UP001428341">
    <property type="component" value="Unassembled WGS sequence"/>
</dbReference>
<feature type="compositionally biased region" description="Polar residues" evidence="1">
    <location>
        <begin position="18"/>
        <end position="33"/>
    </location>
</feature>
<evidence type="ECO:0000313" key="3">
    <source>
        <dbReference type="Proteomes" id="UP001428341"/>
    </source>
</evidence>
<proteinExistence type="predicted"/>
<dbReference type="EMBL" id="JBCGBO010000004">
    <property type="protein sequence ID" value="KAK9209123.1"/>
    <property type="molecule type" value="Genomic_DNA"/>
</dbReference>
<accession>A0AAP0MGH5</accession>
<organism evidence="2 3">
    <name type="scientific">Citrus x changshan-huyou</name>
    <dbReference type="NCBI Taxonomy" id="2935761"/>
    <lineage>
        <taxon>Eukaryota</taxon>
        <taxon>Viridiplantae</taxon>
        <taxon>Streptophyta</taxon>
        <taxon>Embryophyta</taxon>
        <taxon>Tracheophyta</taxon>
        <taxon>Spermatophyta</taxon>
        <taxon>Magnoliopsida</taxon>
        <taxon>eudicotyledons</taxon>
        <taxon>Gunneridae</taxon>
        <taxon>Pentapetalae</taxon>
        <taxon>rosids</taxon>
        <taxon>malvids</taxon>
        <taxon>Sapindales</taxon>
        <taxon>Rutaceae</taxon>
        <taxon>Aurantioideae</taxon>
        <taxon>Citrus</taxon>
    </lineage>
</organism>
<feature type="compositionally biased region" description="Polar residues" evidence="1">
    <location>
        <begin position="103"/>
        <end position="114"/>
    </location>
</feature>
<evidence type="ECO:0000256" key="1">
    <source>
        <dbReference type="SAM" id="MobiDB-lite"/>
    </source>
</evidence>
<protein>
    <submittedName>
        <fullName evidence="2">Uncharacterized protein</fullName>
    </submittedName>
</protein>
<feature type="compositionally biased region" description="Low complexity" evidence="1">
    <location>
        <begin position="91"/>
        <end position="102"/>
    </location>
</feature>
<sequence length="114" mass="12147">MWERTGRPLIDPPIVQKKASTTSIQPLNVSQQATRRRKQASQTTTVAKSIDSKVTTSQTARKIPSGPGQSSNTRGRKRRVQVGSGDAGTRGEQSSQGLSQSENPSQASNVTGSL</sequence>
<keyword evidence="3" id="KW-1185">Reference proteome</keyword>